<gene>
    <name evidence="1" type="ORF">CNO13_07235</name>
    <name evidence="2" type="ORF">EZU67_007185</name>
    <name evidence="3" type="ORF">EZU67_007335</name>
</gene>
<dbReference type="Pfam" id="PF05085">
    <property type="entry name" value="DUF685"/>
    <property type="match status" value="1"/>
</dbReference>
<evidence type="ECO:0000313" key="1">
    <source>
        <dbReference type="EMBL" id="WDE71773.1"/>
    </source>
</evidence>
<keyword evidence="4" id="KW-1185">Reference proteome</keyword>
<evidence type="ECO:0000313" key="4">
    <source>
        <dbReference type="Proteomes" id="UP000230633"/>
    </source>
</evidence>
<dbReference type="EMBL" id="CP117140">
    <property type="protein sequence ID" value="WEG86146.1"/>
    <property type="molecule type" value="Genomic_DNA"/>
</dbReference>
<evidence type="ECO:0000313" key="5">
    <source>
        <dbReference type="Proteomes" id="UP000291995"/>
    </source>
</evidence>
<organism evidence="2 5">
    <name type="scientific">Borrelia miyamotoi</name>
    <dbReference type="NCBI Taxonomy" id="47466"/>
    <lineage>
        <taxon>Bacteria</taxon>
        <taxon>Pseudomonadati</taxon>
        <taxon>Spirochaetota</taxon>
        <taxon>Spirochaetia</taxon>
        <taxon>Spirochaetales</taxon>
        <taxon>Borreliaceae</taxon>
        <taxon>Borrelia</taxon>
    </lineage>
</organism>
<dbReference type="RefSeq" id="WP_099497154.1">
    <property type="nucleotide sequence ID" value="NZ_CP024207.2"/>
</dbReference>
<evidence type="ECO:0000313" key="2">
    <source>
        <dbReference type="EMBL" id="WEG86095.1"/>
    </source>
</evidence>
<reference evidence="2" key="2">
    <citation type="submission" date="2022-12" db="EMBL/GenBank/DDBJ databases">
        <title>B. miyamotoi WGS.</title>
        <authorList>
            <person name="Kuleshov K.V."/>
            <person name="Hoornstra D."/>
            <person name="Hovius J.W."/>
            <person name="Platonov A.E."/>
            <person name="Telford S.R. III."/>
        </authorList>
    </citation>
    <scope>NUCLEOTIDE SEQUENCE</scope>
    <source>
        <strain evidence="2">Yekat-76</strain>
        <plasmid evidence="3">pYekat-76-lp64</plasmid>
        <plasmid evidence="2">pYekat-76-lp70</plasmid>
    </source>
</reference>
<reference evidence="4" key="1">
    <citation type="submission" date="2017-10" db="EMBL/GenBank/DDBJ databases">
        <title>Whole genome sequencing of Borrelia miyamotoi strains isolated at the Russian territory.</title>
        <authorList>
            <person name="Kuleshov K.V."/>
            <person name="Platonov A.E."/>
            <person name="Goptar I.A."/>
            <person name="Shipulin G.A."/>
            <person name="Markelov M.L."/>
            <person name="Koetsveld J."/>
            <person name="Kolyasnikova N.M."/>
            <person name="Sarksyan D.S."/>
            <person name="Toporkova M.G."/>
            <person name="Hovius J.W."/>
        </authorList>
    </citation>
    <scope>NUCLEOTIDE SEQUENCE [LARGE SCALE GENOMIC DNA]</scope>
    <source>
        <strain evidence="4">Yekat-1</strain>
        <plasmid evidence="4">pYekat-1-lp64</plasmid>
    </source>
</reference>
<name>A0AAQ3CLX7_9SPIR</name>
<keyword evidence="2" id="KW-0614">Plasmid</keyword>
<proteinExistence type="predicted"/>
<evidence type="ECO:0000313" key="3">
    <source>
        <dbReference type="EMBL" id="WEG86146.1"/>
    </source>
</evidence>
<geneLocation type="plasmid" evidence="3 5">
    <name>pYekat-76-lp64</name>
</geneLocation>
<dbReference type="EMBL" id="CP024348">
    <property type="protein sequence ID" value="WDE71773.1"/>
    <property type="molecule type" value="Genomic_DNA"/>
</dbReference>
<reference evidence="1" key="3">
    <citation type="submission" date="2022-12" db="EMBL/GenBank/DDBJ databases">
        <title>Whole genome sequencing of Borrelia miyamotoi strains isolated at the Russian territory.</title>
        <authorList>
            <person name="Kuleshov K.V."/>
            <person name="Platonov A.E."/>
            <person name="Goptar I.A."/>
            <person name="Shipulin G.A."/>
            <person name="Markelov M.L."/>
            <person name="Koetsveld J."/>
            <person name="Kolyasnikova N.M."/>
            <person name="Sarksyan D.S."/>
            <person name="Toporkova M.G."/>
            <person name="Hovius J.W."/>
        </authorList>
    </citation>
    <scope>NUCLEOTIDE SEQUENCE</scope>
    <source>
        <strain evidence="1">Yekat-1</strain>
        <plasmid evidence="1">pYekat-1-lp64</plasmid>
    </source>
</reference>
<geneLocation type="plasmid" evidence="1 4">
    <name>pYekat-1-lp64</name>
</geneLocation>
<sequence>MSNEQDNYIQIKDLNRLQSVKNTDLLLLDDGVASCNAITFENFLQTAKDKTFKGEGLNYFKDIIKSTIATELQQNDDFINQVYNKILTKFLNDDSSSISSTYSKVKGKLGSRLSTYTLSKDNYFVTSSYSSLQRAQIPEYLTGIPSGFTTSKSKTSSTYIYVSSLKSQAYVLDMTSQYSTQEVRLVFYESDDEKPIFLDIYANITINAGSSNYIKKVTLEYSSQSQKSTIYYYSARNAFIDILCPVLRGWYIQKRGYISGNRVPVLVKL</sequence>
<dbReference type="Proteomes" id="UP000230633">
    <property type="component" value="Plasmid pYekat-1-lp64"/>
</dbReference>
<dbReference type="Proteomes" id="UP000291995">
    <property type="component" value="Plasmid pYekat-76-lp64"/>
</dbReference>
<geneLocation type="plasmid" evidence="2 5">
    <name>pYekat-76-lp70</name>
</geneLocation>
<protein>
    <submittedName>
        <fullName evidence="2">DUF685 domain-containing protein</fullName>
    </submittedName>
</protein>
<dbReference type="EMBL" id="CP117139">
    <property type="protein sequence ID" value="WEG86095.1"/>
    <property type="molecule type" value="Genomic_DNA"/>
</dbReference>
<accession>A0AAQ3CLX7</accession>
<dbReference type="AlphaFoldDB" id="A0AAQ3CLX7"/>
<dbReference type="InterPro" id="IPR007777">
    <property type="entry name" value="DUF685"/>
</dbReference>
<dbReference type="Proteomes" id="UP000291995">
    <property type="component" value="Plasmid pYekat-76-lp70"/>
</dbReference>